<reference evidence="2 3" key="1">
    <citation type="submission" date="2020-12" db="EMBL/GenBank/DDBJ databases">
        <title>Olleya sediminilitoris sp. nov., isolated from a tidal flat.</title>
        <authorList>
            <person name="Park S."/>
            <person name="Yoon J.-H."/>
        </authorList>
    </citation>
    <scope>NUCLEOTIDE SEQUENCE [LARGE SCALE GENOMIC DNA]</scope>
    <source>
        <strain evidence="2 3">YSTF-M6</strain>
    </source>
</reference>
<dbReference type="EMBL" id="JAEMEF010000008">
    <property type="protein sequence ID" value="MBL7560204.1"/>
    <property type="molecule type" value="Genomic_DNA"/>
</dbReference>
<feature type="domain" description="STAS" evidence="1">
    <location>
        <begin position="12"/>
        <end position="92"/>
    </location>
</feature>
<dbReference type="RefSeq" id="WP_054852577.1">
    <property type="nucleotide sequence ID" value="NZ_JAEMEF010000008.1"/>
</dbReference>
<evidence type="ECO:0000313" key="3">
    <source>
        <dbReference type="Proteomes" id="UP000605013"/>
    </source>
</evidence>
<dbReference type="InterPro" id="IPR002645">
    <property type="entry name" value="STAS_dom"/>
</dbReference>
<evidence type="ECO:0000313" key="2">
    <source>
        <dbReference type="EMBL" id="MBL7560204.1"/>
    </source>
</evidence>
<dbReference type="Pfam" id="PF01740">
    <property type="entry name" value="STAS"/>
    <property type="match status" value="1"/>
</dbReference>
<dbReference type="InterPro" id="IPR036513">
    <property type="entry name" value="STAS_dom_sf"/>
</dbReference>
<dbReference type="SUPFAM" id="SSF52091">
    <property type="entry name" value="SpoIIaa-like"/>
    <property type="match status" value="1"/>
</dbReference>
<protein>
    <submittedName>
        <fullName evidence="2">STAS domain-containing protein</fullName>
    </submittedName>
</protein>
<evidence type="ECO:0000259" key="1">
    <source>
        <dbReference type="PROSITE" id="PS50801"/>
    </source>
</evidence>
<comment type="caution">
    <text evidence="2">The sequence shown here is derived from an EMBL/GenBank/DDBJ whole genome shotgun (WGS) entry which is preliminary data.</text>
</comment>
<gene>
    <name evidence="2" type="ORF">JAO71_10365</name>
</gene>
<name>A0ABS1WM46_9FLAO</name>
<proteinExistence type="predicted"/>
<sequence>MALTITQQDNTIFLDGVLNTANITSFKKHFSYILESNTNMTLNIENVESIDITALQVLKVMYSQAIMKQNMFFVEGKNSETIYETFSYPNVA</sequence>
<keyword evidence="3" id="KW-1185">Reference proteome</keyword>
<dbReference type="PROSITE" id="PS50801">
    <property type="entry name" value="STAS"/>
    <property type="match status" value="1"/>
</dbReference>
<dbReference type="Proteomes" id="UP000605013">
    <property type="component" value="Unassembled WGS sequence"/>
</dbReference>
<accession>A0ABS1WM46</accession>
<organism evidence="2 3">
    <name type="scientific">Olleya sediminilitoris</name>
    <dbReference type="NCBI Taxonomy" id="2795739"/>
    <lineage>
        <taxon>Bacteria</taxon>
        <taxon>Pseudomonadati</taxon>
        <taxon>Bacteroidota</taxon>
        <taxon>Flavobacteriia</taxon>
        <taxon>Flavobacteriales</taxon>
        <taxon>Flavobacteriaceae</taxon>
    </lineage>
</organism>